<dbReference type="AlphaFoldDB" id="A0A6N7WAQ3"/>
<dbReference type="EMBL" id="VULO01000015">
    <property type="protein sequence ID" value="MSS85306.1"/>
    <property type="molecule type" value="Genomic_DNA"/>
</dbReference>
<name>A0A6N7WAQ3_9ACTO</name>
<reference evidence="1 2" key="1">
    <citation type="submission" date="2019-08" db="EMBL/GenBank/DDBJ databases">
        <title>In-depth cultivation of the pig gut microbiome towards novel bacterial diversity and tailored functional studies.</title>
        <authorList>
            <person name="Wylensek D."/>
            <person name="Hitch T.C.A."/>
            <person name="Clavel T."/>
        </authorList>
    </citation>
    <scope>NUCLEOTIDE SEQUENCE [LARGE SCALE GENOMIC DNA]</scope>
    <source>
        <strain evidence="1 2">WB03_NA08</strain>
    </source>
</reference>
<dbReference type="GO" id="GO:0005524">
    <property type="term" value="F:ATP binding"/>
    <property type="evidence" value="ECO:0007669"/>
    <property type="project" value="UniProtKB-KW"/>
</dbReference>
<gene>
    <name evidence="1" type="ORF">FYJ24_11185</name>
</gene>
<sequence>MHPPALEGRSNLIDEFLESIEDGPGAPGRLTLYSGPRGIGKTVMLNAVGDSVAERMQWLVIHETATPGFTSRLAKAASNLLDHTSPLVISGITLPVVGGGIQLRESPKPAALQLREALTGLSDQCRERGTGLLITSDEIPQDDREEMVQFAAVAQHLVRESCEFALVMAGVPSAVDGLLNEDVTTFMRRAERHDLTELQEDAACHALSRPMTDSGKRVDPDAMSIAVKATEGYPFLIQLIGYQVWRRARDGVVDLDAVRQGVGAAQERIAQARGLDTRAWSRETGDSQSER</sequence>
<proteinExistence type="predicted"/>
<dbReference type="Gene3D" id="3.40.50.300">
    <property type="entry name" value="P-loop containing nucleotide triphosphate hydrolases"/>
    <property type="match status" value="1"/>
</dbReference>
<evidence type="ECO:0000313" key="1">
    <source>
        <dbReference type="EMBL" id="MSS85306.1"/>
    </source>
</evidence>
<dbReference type="RefSeq" id="WP_154546442.1">
    <property type="nucleotide sequence ID" value="NZ_VULO01000015.1"/>
</dbReference>
<evidence type="ECO:0000313" key="2">
    <source>
        <dbReference type="Proteomes" id="UP000470875"/>
    </source>
</evidence>
<dbReference type="PANTHER" id="PTHR34301:SF8">
    <property type="entry name" value="ATPASE DOMAIN-CONTAINING PROTEIN"/>
    <property type="match status" value="1"/>
</dbReference>
<accession>A0A6N7WAQ3</accession>
<keyword evidence="2" id="KW-1185">Reference proteome</keyword>
<dbReference type="SUPFAM" id="SSF52540">
    <property type="entry name" value="P-loop containing nucleoside triphosphate hydrolases"/>
    <property type="match status" value="1"/>
</dbReference>
<protein>
    <submittedName>
        <fullName evidence="1">ATP-binding protein</fullName>
    </submittedName>
</protein>
<comment type="caution">
    <text evidence="1">The sequence shown here is derived from an EMBL/GenBank/DDBJ whole genome shotgun (WGS) entry which is preliminary data.</text>
</comment>
<keyword evidence="1" id="KW-0067">ATP-binding</keyword>
<keyword evidence="1" id="KW-0547">Nucleotide-binding</keyword>
<dbReference type="PANTHER" id="PTHR34301">
    <property type="entry name" value="DNA-BINDING PROTEIN-RELATED"/>
    <property type="match status" value="1"/>
</dbReference>
<organism evidence="1 2">
    <name type="scientific">Scrofimicrobium canadense</name>
    <dbReference type="NCBI Taxonomy" id="2652290"/>
    <lineage>
        <taxon>Bacteria</taxon>
        <taxon>Bacillati</taxon>
        <taxon>Actinomycetota</taxon>
        <taxon>Actinomycetes</taxon>
        <taxon>Actinomycetales</taxon>
        <taxon>Actinomycetaceae</taxon>
        <taxon>Scrofimicrobium</taxon>
    </lineage>
</organism>
<dbReference type="InterPro" id="IPR027417">
    <property type="entry name" value="P-loop_NTPase"/>
</dbReference>
<dbReference type="Proteomes" id="UP000470875">
    <property type="component" value="Unassembled WGS sequence"/>
</dbReference>